<comment type="caution">
    <text evidence="3">The sequence shown here is derived from an EMBL/GenBank/DDBJ whole genome shotgun (WGS) entry which is preliminary data.</text>
</comment>
<accession>A0ABS0N7Y1</accession>
<protein>
    <submittedName>
        <fullName evidence="3">SAP domain-containing protein</fullName>
    </submittedName>
</protein>
<feature type="transmembrane region" description="Helical" evidence="1">
    <location>
        <begin position="7"/>
        <end position="27"/>
    </location>
</feature>
<dbReference type="EMBL" id="JACSGR010000001">
    <property type="protein sequence ID" value="MBH5328382.1"/>
    <property type="molecule type" value="Genomic_DNA"/>
</dbReference>
<dbReference type="RefSeq" id="WP_197902289.1">
    <property type="nucleotide sequence ID" value="NZ_JACSGR010000001.1"/>
</dbReference>
<evidence type="ECO:0000313" key="4">
    <source>
        <dbReference type="Proteomes" id="UP000768471"/>
    </source>
</evidence>
<reference evidence="3 4" key="1">
    <citation type="submission" date="2020-09" db="EMBL/GenBank/DDBJ databases">
        <title>Eikenella S3660 sp. nov., isolated from a throat swab.</title>
        <authorList>
            <person name="Buhl M."/>
        </authorList>
    </citation>
    <scope>NUCLEOTIDE SEQUENCE [LARGE SCALE GENOMIC DNA]</scope>
    <source>
        <strain evidence="3 4">S3360</strain>
    </source>
</reference>
<keyword evidence="1" id="KW-1133">Transmembrane helix</keyword>
<name>A0ABS0N7Y1_9NEIS</name>
<feature type="domain" description="SAP" evidence="2">
    <location>
        <begin position="147"/>
        <end position="181"/>
    </location>
</feature>
<gene>
    <name evidence="3" type="ORF">H9Q10_01670</name>
</gene>
<evidence type="ECO:0000256" key="1">
    <source>
        <dbReference type="SAM" id="Phobius"/>
    </source>
</evidence>
<dbReference type="PROSITE" id="PS50800">
    <property type="entry name" value="SAP"/>
    <property type="match status" value="1"/>
</dbReference>
<dbReference type="Pfam" id="PF02037">
    <property type="entry name" value="SAP"/>
    <property type="match status" value="1"/>
</dbReference>
<organism evidence="3 4">
    <name type="scientific">Eikenella glucosivorans</name>
    <dbReference type="NCBI Taxonomy" id="2766967"/>
    <lineage>
        <taxon>Bacteria</taxon>
        <taxon>Pseudomonadati</taxon>
        <taxon>Pseudomonadota</taxon>
        <taxon>Betaproteobacteria</taxon>
        <taxon>Neisseriales</taxon>
        <taxon>Neisseriaceae</taxon>
        <taxon>Eikenella</taxon>
    </lineage>
</organism>
<dbReference type="Proteomes" id="UP000768471">
    <property type="component" value="Unassembled WGS sequence"/>
</dbReference>
<proteinExistence type="predicted"/>
<sequence>MARKSIGGILIMGAALLWIGSEIWAVLGWWTLAVPVVLFAVVLAWAHHASKAALAEQKRLGKQSEKERQYEIEMAASEQRQQEINRHRQQGRLTDKEALLVRLAFNEWIKLPLAKSYREKVDNADQVFMDFVRLGYFHAVDAFTVAEKALTVEQVKTIFREHDLPLGGNKSELLERLFMRLPEVAADIVSRHQLYRPTERGRQIGIYLDEKQRSHAMEGTVAVARDRYLNELGYLKIHSDAYGLEIIPRSQFCRHSRTLAGIHRTEDLPDD</sequence>
<dbReference type="InterPro" id="IPR036361">
    <property type="entry name" value="SAP_dom_sf"/>
</dbReference>
<feature type="transmembrane region" description="Helical" evidence="1">
    <location>
        <begin position="33"/>
        <end position="54"/>
    </location>
</feature>
<evidence type="ECO:0000259" key="2">
    <source>
        <dbReference type="PROSITE" id="PS50800"/>
    </source>
</evidence>
<keyword evidence="1" id="KW-0812">Transmembrane</keyword>
<evidence type="ECO:0000313" key="3">
    <source>
        <dbReference type="EMBL" id="MBH5328382.1"/>
    </source>
</evidence>
<dbReference type="InterPro" id="IPR003034">
    <property type="entry name" value="SAP_dom"/>
</dbReference>
<dbReference type="SUPFAM" id="SSF68906">
    <property type="entry name" value="SAP domain"/>
    <property type="match status" value="1"/>
</dbReference>
<keyword evidence="1" id="KW-0472">Membrane</keyword>
<keyword evidence="4" id="KW-1185">Reference proteome</keyword>